<dbReference type="InterPro" id="IPR016163">
    <property type="entry name" value="Ald_DH_C"/>
</dbReference>
<dbReference type="InterPro" id="IPR016162">
    <property type="entry name" value="Ald_DH_N"/>
</dbReference>
<accession>A0A3G6J1D2</accession>
<evidence type="ECO:0000256" key="1">
    <source>
        <dbReference type="ARBA" id="ARBA00009986"/>
    </source>
</evidence>
<dbReference type="SUPFAM" id="SSF53720">
    <property type="entry name" value="ALDH-like"/>
    <property type="match status" value="1"/>
</dbReference>
<dbReference type="AlphaFoldDB" id="A0A3G6J1D2"/>
<evidence type="ECO:0000256" key="4">
    <source>
        <dbReference type="RuleBase" id="RU003345"/>
    </source>
</evidence>
<evidence type="ECO:0000313" key="6">
    <source>
        <dbReference type="EMBL" id="AZA11831.1"/>
    </source>
</evidence>
<proteinExistence type="inferred from homology"/>
<keyword evidence="2 4" id="KW-0560">Oxidoreductase</keyword>
<dbReference type="InterPro" id="IPR016161">
    <property type="entry name" value="Ald_DH/histidinol_DH"/>
</dbReference>
<dbReference type="Pfam" id="PF00171">
    <property type="entry name" value="Aldedh"/>
    <property type="match status" value="1"/>
</dbReference>
<dbReference type="NCBIfam" id="NF006916">
    <property type="entry name" value="PRK09407.1"/>
    <property type="match status" value="1"/>
</dbReference>
<evidence type="ECO:0000256" key="2">
    <source>
        <dbReference type="ARBA" id="ARBA00023002"/>
    </source>
</evidence>
<dbReference type="KEGG" id="cgk:CGERO_07655"/>
<dbReference type="InterPro" id="IPR015590">
    <property type="entry name" value="Aldehyde_DH_dom"/>
</dbReference>
<reference evidence="6 7" key="1">
    <citation type="submission" date="2018-11" db="EMBL/GenBank/DDBJ databases">
        <authorList>
            <person name="Kleinhagauer T."/>
            <person name="Glaeser S.P."/>
            <person name="Spergser J."/>
            <person name="Ruckert C."/>
            <person name="Kaempfer P."/>
            <person name="Busse H.-J."/>
        </authorList>
    </citation>
    <scope>NUCLEOTIDE SEQUENCE [LARGE SCALE GENOMIC DNA]</scope>
    <source>
        <strain evidence="6 7">W8</strain>
    </source>
</reference>
<dbReference type="FunFam" id="3.40.309.10:FF:000009">
    <property type="entry name" value="Aldehyde dehydrogenase A"/>
    <property type="match status" value="1"/>
</dbReference>
<name>A0A3G6J1D2_9CORY</name>
<protein>
    <submittedName>
        <fullName evidence="6">Succinate-semialdehyde dehydrogenase [NADP(+)] 2</fullName>
        <ecNumber evidence="6">1.2.1.79</ecNumber>
    </submittedName>
</protein>
<evidence type="ECO:0000313" key="7">
    <source>
        <dbReference type="Proteomes" id="UP000271587"/>
    </source>
</evidence>
<dbReference type="Gene3D" id="3.40.309.10">
    <property type="entry name" value="Aldehyde Dehydrogenase, Chain A, domain 2"/>
    <property type="match status" value="1"/>
</dbReference>
<feature type="active site" evidence="3">
    <location>
        <position position="286"/>
    </location>
</feature>
<feature type="domain" description="Aldehyde dehydrogenase" evidence="5">
    <location>
        <begin position="55"/>
        <end position="512"/>
    </location>
</feature>
<organism evidence="6 7">
    <name type="scientific">Corynebacterium gerontici</name>
    <dbReference type="NCBI Taxonomy" id="2079234"/>
    <lineage>
        <taxon>Bacteria</taxon>
        <taxon>Bacillati</taxon>
        <taxon>Actinomycetota</taxon>
        <taxon>Actinomycetes</taxon>
        <taxon>Mycobacteriales</taxon>
        <taxon>Corynebacteriaceae</taxon>
        <taxon>Corynebacterium</taxon>
    </lineage>
</organism>
<sequence length="549" mass="59681">MVRTPLHNVAQLPPHPTNMKVCTMSRRLTQGPLPKHLRQNLLRLCANTAIADHQEQEEYPVHSAFSGEVIGHALAGDEQVVEAAFFKAREAQRLWAHTPVKQRAKIFKDFHDRVLREREFLMDIVQLETGKNRLSALDEVLDVAGNARYYANKAPRLLAENANPGALPLLTKNRVQHASKGVVGQISPWNYPLALGISDAIPALLAGNAVVAKPDWNTPFTLLAVVDLLYQAGLPRELFQVVTGAGKTVGSAIAQRSDYLMFTGSTATGRILGKTAGERLIGYSAELGGKNPMIIAADADLDKAVREVPSACFSNSGQLCVSIERIYVEAPVYEDFLSRFTKAVQQMRIGAGFDWNVDMGSLINQQQLDSVQSFVDDAVAKGATVLAGGRARPDLGPFFFEPTVLIDVPRDAKLRTEEVFGPVVYVEKVETLQEAIALANNTEYGLNASIFAAPETGWQIAGQINAGGVGINDGYAATWASIASPLGGMKQSGMSRRHGEEGLLKYTEARNVAEQRGLSIRGPKGMPPKLYGQVMSYALLLGKKLRFLP</sequence>
<dbReference type="EC" id="1.2.1.79" evidence="6"/>
<dbReference type="PANTHER" id="PTHR11699">
    <property type="entry name" value="ALDEHYDE DEHYDROGENASE-RELATED"/>
    <property type="match status" value="1"/>
</dbReference>
<dbReference type="CDD" id="cd07101">
    <property type="entry name" value="ALDH_SSADH2_GabD2"/>
    <property type="match status" value="1"/>
</dbReference>
<comment type="similarity">
    <text evidence="1 4">Belongs to the aldehyde dehydrogenase family.</text>
</comment>
<dbReference type="InterPro" id="IPR029510">
    <property type="entry name" value="Ald_DH_CS_GLU"/>
</dbReference>
<evidence type="ECO:0000256" key="3">
    <source>
        <dbReference type="PROSITE-ProRule" id="PRU10007"/>
    </source>
</evidence>
<dbReference type="GO" id="GO:0036243">
    <property type="term" value="F:succinate-semialdehyde dehydrogenase (NADP+) activity"/>
    <property type="evidence" value="ECO:0007669"/>
    <property type="project" value="UniProtKB-EC"/>
</dbReference>
<dbReference type="Proteomes" id="UP000271587">
    <property type="component" value="Chromosome"/>
</dbReference>
<dbReference type="Gene3D" id="3.40.605.10">
    <property type="entry name" value="Aldehyde Dehydrogenase, Chain A, domain 1"/>
    <property type="match status" value="1"/>
</dbReference>
<gene>
    <name evidence="6" type="primary">gabD2</name>
    <name evidence="6" type="ORF">CGERO_07655</name>
</gene>
<keyword evidence="7" id="KW-1185">Reference proteome</keyword>
<dbReference type="PROSITE" id="PS00687">
    <property type="entry name" value="ALDEHYDE_DEHYDR_GLU"/>
    <property type="match status" value="1"/>
</dbReference>
<dbReference type="EMBL" id="CP033897">
    <property type="protein sequence ID" value="AZA11831.1"/>
    <property type="molecule type" value="Genomic_DNA"/>
</dbReference>
<evidence type="ECO:0000259" key="5">
    <source>
        <dbReference type="Pfam" id="PF00171"/>
    </source>
</evidence>